<dbReference type="Gene3D" id="3.60.21.10">
    <property type="match status" value="1"/>
</dbReference>
<comment type="similarity">
    <text evidence="3">Belongs to the metallophosphoesterase superfamily. CPPED1 family.</text>
</comment>
<evidence type="ECO:0000256" key="10">
    <source>
        <dbReference type="ARBA" id="ARBA00032900"/>
    </source>
</evidence>
<dbReference type="GO" id="GO:0046872">
    <property type="term" value="F:metal ion binding"/>
    <property type="evidence" value="ECO:0007669"/>
    <property type="project" value="UniProtKB-KW"/>
</dbReference>
<name>A0AA41T6W2_SCICA</name>
<reference evidence="14" key="1">
    <citation type="submission" date="2020-03" db="EMBL/GenBank/DDBJ databases">
        <title>Studies in the Genomics of Life Span.</title>
        <authorList>
            <person name="Glass D."/>
        </authorList>
    </citation>
    <scope>NUCLEOTIDE SEQUENCE</scope>
    <source>
        <strain evidence="14">SUZIE</strain>
        <tissue evidence="14">Muscle</tissue>
    </source>
</reference>
<comment type="catalytic activity">
    <reaction evidence="11">
        <text>O-phospho-L-seryl-[protein] + H2O = L-seryl-[protein] + phosphate</text>
        <dbReference type="Rhea" id="RHEA:20629"/>
        <dbReference type="Rhea" id="RHEA-COMP:9863"/>
        <dbReference type="Rhea" id="RHEA-COMP:11604"/>
        <dbReference type="ChEBI" id="CHEBI:15377"/>
        <dbReference type="ChEBI" id="CHEBI:29999"/>
        <dbReference type="ChEBI" id="CHEBI:43474"/>
        <dbReference type="ChEBI" id="CHEBI:83421"/>
        <dbReference type="EC" id="3.1.3.16"/>
    </reaction>
</comment>
<evidence type="ECO:0000256" key="2">
    <source>
        <dbReference type="ARBA" id="ARBA00004496"/>
    </source>
</evidence>
<feature type="domain" description="Calcineurin-like phosphoesterase" evidence="13">
    <location>
        <begin position="113"/>
        <end position="291"/>
    </location>
</feature>
<evidence type="ECO:0000259" key="13">
    <source>
        <dbReference type="Pfam" id="PF00149"/>
    </source>
</evidence>
<comment type="subcellular location">
    <subcellularLocation>
        <location evidence="2">Cytoplasm</location>
    </subcellularLocation>
</comment>
<comment type="caution">
    <text evidence="14">The sequence shown here is derived from an EMBL/GenBank/DDBJ whole genome shotgun (WGS) entry which is preliminary data.</text>
</comment>
<dbReference type="PANTHER" id="PTHR43143">
    <property type="entry name" value="METALLOPHOSPHOESTERASE, CALCINEURIN SUPERFAMILY"/>
    <property type="match status" value="1"/>
</dbReference>
<proteinExistence type="inferred from homology"/>
<evidence type="ECO:0000256" key="5">
    <source>
        <dbReference type="ARBA" id="ARBA00013356"/>
    </source>
</evidence>
<comment type="catalytic activity">
    <reaction evidence="12">
        <text>O-phospho-L-threonyl-[protein] + H2O = L-threonyl-[protein] + phosphate</text>
        <dbReference type="Rhea" id="RHEA:47004"/>
        <dbReference type="Rhea" id="RHEA-COMP:11060"/>
        <dbReference type="Rhea" id="RHEA-COMP:11605"/>
        <dbReference type="ChEBI" id="CHEBI:15377"/>
        <dbReference type="ChEBI" id="CHEBI:30013"/>
        <dbReference type="ChEBI" id="CHEBI:43474"/>
        <dbReference type="ChEBI" id="CHEBI:61977"/>
        <dbReference type="EC" id="3.1.3.16"/>
    </reaction>
</comment>
<evidence type="ECO:0000313" key="14">
    <source>
        <dbReference type="EMBL" id="MBZ3885842.1"/>
    </source>
</evidence>
<evidence type="ECO:0000313" key="15">
    <source>
        <dbReference type="Proteomes" id="UP001166674"/>
    </source>
</evidence>
<evidence type="ECO:0000256" key="4">
    <source>
        <dbReference type="ARBA" id="ARBA00013081"/>
    </source>
</evidence>
<protein>
    <recommendedName>
        <fullName evidence="5">Serine/threonine-protein phosphatase CPPED1</fullName>
        <ecNumber evidence="4">3.1.3.16</ecNumber>
    </recommendedName>
    <alternativeName>
        <fullName evidence="10">Calcineurin-like phosphoesterase domain-containing protein 1</fullName>
    </alternativeName>
</protein>
<keyword evidence="8" id="KW-0378">Hydrolase</keyword>
<evidence type="ECO:0000256" key="7">
    <source>
        <dbReference type="ARBA" id="ARBA00022723"/>
    </source>
</evidence>
<comment type="function">
    <text evidence="9">Protein phosphatase that dephosphorylates AKT family kinase specifically at 'Ser-473', blocking cell cycle progression and promoting cell apoptosis. May play an inhibitory role in glucose uptake by adipocytes.</text>
</comment>
<dbReference type="Proteomes" id="UP001166674">
    <property type="component" value="Unassembled WGS sequence"/>
</dbReference>
<sequence length="355" mass="39922">MALRKASCCNAVSTLGKPSLSTSPDQPLLLRALPAVSLNSSELLLQLSSLLALSQEREASWGLCAEKEREWKGPFYFIQGADPQFGLMKAWSTGDYNSSGDEWEQEIRLTEHAVQAINKLNPKPKFFVLCGDLIHAMPGTPWRKEQTKDLQRVLGAVDREIPLVFVSGNHDVGNVPTAETIEEFCQTWGDDYFSFWVGGVLFLVLNSQLLYDASRCPTLKQAQDLWLDQQLSLAGQRRCQHAIVFQHIPLFLQSIDEDDDYFNLTRSVRKEMADKFTKAGVRAVFSGHYHRNAGGTYENLDMVVSSAIGCQLGKDTHGLRVVVVTAEKIVHRYYSLDELSEKGMEDDLMELMKQQ</sequence>
<evidence type="ECO:0000256" key="6">
    <source>
        <dbReference type="ARBA" id="ARBA00022490"/>
    </source>
</evidence>
<dbReference type="PANTHER" id="PTHR43143:SF1">
    <property type="entry name" value="SERINE_THREONINE-PROTEIN PHOSPHATASE CPPED1"/>
    <property type="match status" value="1"/>
</dbReference>
<dbReference type="GO" id="GO:0004722">
    <property type="term" value="F:protein serine/threonine phosphatase activity"/>
    <property type="evidence" value="ECO:0007669"/>
    <property type="project" value="UniProtKB-EC"/>
</dbReference>
<dbReference type="InterPro" id="IPR029052">
    <property type="entry name" value="Metallo-depent_PP-like"/>
</dbReference>
<evidence type="ECO:0000256" key="1">
    <source>
        <dbReference type="ARBA" id="ARBA00001968"/>
    </source>
</evidence>
<keyword evidence="6" id="KW-0963">Cytoplasm</keyword>
<dbReference type="EMBL" id="JAATJV010402799">
    <property type="protein sequence ID" value="MBZ3885842.1"/>
    <property type="molecule type" value="Genomic_DNA"/>
</dbReference>
<evidence type="ECO:0000256" key="3">
    <source>
        <dbReference type="ARBA" id="ARBA00010567"/>
    </source>
</evidence>
<accession>A0AA41T6W2</accession>
<evidence type="ECO:0000256" key="8">
    <source>
        <dbReference type="ARBA" id="ARBA00022801"/>
    </source>
</evidence>
<gene>
    <name evidence="14" type="ORF">SUZIE_184970</name>
</gene>
<evidence type="ECO:0000256" key="11">
    <source>
        <dbReference type="ARBA" id="ARBA00047761"/>
    </source>
</evidence>
<keyword evidence="15" id="KW-1185">Reference proteome</keyword>
<dbReference type="CDD" id="cd07395">
    <property type="entry name" value="MPP_CSTP1"/>
    <property type="match status" value="1"/>
</dbReference>
<dbReference type="InterPro" id="IPR041867">
    <property type="entry name" value="MPP_CSTP1"/>
</dbReference>
<keyword evidence="7" id="KW-0479">Metal-binding</keyword>
<evidence type="ECO:0000256" key="12">
    <source>
        <dbReference type="ARBA" id="ARBA00048336"/>
    </source>
</evidence>
<dbReference type="AlphaFoldDB" id="A0AA41T6W2"/>
<dbReference type="SUPFAM" id="SSF56300">
    <property type="entry name" value="Metallo-dependent phosphatases"/>
    <property type="match status" value="1"/>
</dbReference>
<dbReference type="InterPro" id="IPR004843">
    <property type="entry name" value="Calcineurin-like_PHP"/>
</dbReference>
<comment type="cofactor">
    <cofactor evidence="1">
        <name>a divalent metal cation</name>
        <dbReference type="ChEBI" id="CHEBI:60240"/>
    </cofactor>
</comment>
<dbReference type="GO" id="GO:0005737">
    <property type="term" value="C:cytoplasm"/>
    <property type="evidence" value="ECO:0007669"/>
    <property type="project" value="UniProtKB-SubCell"/>
</dbReference>
<dbReference type="Pfam" id="PF00149">
    <property type="entry name" value="Metallophos"/>
    <property type="match status" value="1"/>
</dbReference>
<organism evidence="14 15">
    <name type="scientific">Sciurus carolinensis</name>
    <name type="common">Eastern gray squirrel</name>
    <dbReference type="NCBI Taxonomy" id="30640"/>
    <lineage>
        <taxon>Eukaryota</taxon>
        <taxon>Metazoa</taxon>
        <taxon>Chordata</taxon>
        <taxon>Craniata</taxon>
        <taxon>Vertebrata</taxon>
        <taxon>Euteleostomi</taxon>
        <taxon>Mammalia</taxon>
        <taxon>Eutheria</taxon>
        <taxon>Euarchontoglires</taxon>
        <taxon>Glires</taxon>
        <taxon>Rodentia</taxon>
        <taxon>Sciuromorpha</taxon>
        <taxon>Sciuridae</taxon>
        <taxon>Sciurinae</taxon>
        <taxon>Sciurini</taxon>
        <taxon>Sciurus</taxon>
    </lineage>
</organism>
<dbReference type="EC" id="3.1.3.16" evidence="4"/>
<dbReference type="InterPro" id="IPR051918">
    <property type="entry name" value="STPP_CPPED1"/>
</dbReference>
<evidence type="ECO:0000256" key="9">
    <source>
        <dbReference type="ARBA" id="ARBA00024771"/>
    </source>
</evidence>